<comment type="caution">
    <text evidence="5">The sequence shown here is derived from an EMBL/GenBank/DDBJ whole genome shotgun (WGS) entry which is preliminary data.</text>
</comment>
<feature type="domain" description="LysM" evidence="4">
    <location>
        <begin position="28"/>
        <end position="71"/>
    </location>
</feature>
<dbReference type="InterPro" id="IPR051933">
    <property type="entry name" value="Resuscitation_pf_RpfB"/>
</dbReference>
<dbReference type="EMBL" id="BOQT01000007">
    <property type="protein sequence ID" value="GIN21179.1"/>
    <property type="molecule type" value="Genomic_DNA"/>
</dbReference>
<evidence type="ECO:0000256" key="1">
    <source>
        <dbReference type="ARBA" id="ARBA00022729"/>
    </source>
</evidence>
<dbReference type="Gene3D" id="2.40.40.10">
    <property type="entry name" value="RlpA-like domain"/>
    <property type="match status" value="1"/>
</dbReference>
<dbReference type="InterPro" id="IPR018392">
    <property type="entry name" value="LysM"/>
</dbReference>
<dbReference type="SUPFAM" id="SSF50685">
    <property type="entry name" value="Barwin-like endoglucanases"/>
    <property type="match status" value="1"/>
</dbReference>
<dbReference type="PROSITE" id="PS51782">
    <property type="entry name" value="LYSM"/>
    <property type="match status" value="2"/>
</dbReference>
<dbReference type="Pfam" id="PF06725">
    <property type="entry name" value="3D"/>
    <property type="match status" value="1"/>
</dbReference>
<dbReference type="Pfam" id="PF01476">
    <property type="entry name" value="LysM"/>
    <property type="match status" value="2"/>
</dbReference>
<feature type="compositionally biased region" description="Low complexity" evidence="2">
    <location>
        <begin position="156"/>
        <end position="180"/>
    </location>
</feature>
<dbReference type="RefSeq" id="WP_144519827.1">
    <property type="nucleotide sequence ID" value="NZ_BOQT01000007.1"/>
</dbReference>
<dbReference type="SMART" id="SM00257">
    <property type="entry name" value="LysM"/>
    <property type="match status" value="2"/>
</dbReference>
<proteinExistence type="predicted"/>
<evidence type="ECO:0000256" key="3">
    <source>
        <dbReference type="SAM" id="SignalP"/>
    </source>
</evidence>
<dbReference type="PANTHER" id="PTHR39160">
    <property type="entry name" value="CELL WALL-BINDING PROTEIN YOCH"/>
    <property type="match status" value="1"/>
</dbReference>
<dbReference type="SUPFAM" id="SSF54106">
    <property type="entry name" value="LysM domain"/>
    <property type="match status" value="2"/>
</dbReference>
<dbReference type="Proteomes" id="UP000680279">
    <property type="component" value="Unassembled WGS sequence"/>
</dbReference>
<accession>A0ABQ4K624</accession>
<feature type="compositionally biased region" description="Polar residues" evidence="2">
    <location>
        <begin position="138"/>
        <end position="148"/>
    </location>
</feature>
<protein>
    <submittedName>
        <fullName evidence="5">Cell wall-binding protein YocH</fullName>
    </submittedName>
</protein>
<name>A0ABQ4K624_9BACI</name>
<keyword evidence="1 3" id="KW-0732">Signal</keyword>
<feature type="domain" description="LysM" evidence="4">
    <location>
        <begin position="85"/>
        <end position="128"/>
    </location>
</feature>
<dbReference type="CDD" id="cd22786">
    <property type="entry name" value="DPBB_YuiC-like"/>
    <property type="match status" value="1"/>
</dbReference>
<keyword evidence="6" id="KW-1185">Reference proteome</keyword>
<sequence length="285" mass="30146">MRKKIIAFFTGAIIVGVLAGGQASASAEAYKVQQGDSLWSISQKHGTSVQQLKSWNDLSSDLIFPNQQLHISADKAVNKENNIDDIYVVKSGDSLWKISQKFGVQVNELIAWNKLSSDLIHPGQKLAVKGNPVPVQTETVNTVSQQPAPEQKEAVAQQSAPKQTQAPAQQPAPEQAQAPAEKNESASPQGNEMTVTATAYTAYCNGCSGVTATGIDLRSNPGQKVIAVDPSVIPLGSKVHVEGYGTAIAGDTGGAIKGNKIDVFVPSKSEAMKFGVKTVKIKVLN</sequence>
<evidence type="ECO:0000256" key="2">
    <source>
        <dbReference type="SAM" id="MobiDB-lite"/>
    </source>
</evidence>
<reference evidence="5 6" key="1">
    <citation type="submission" date="2021-03" db="EMBL/GenBank/DDBJ databases">
        <title>Antimicrobial resistance genes in bacteria isolated from Japanese honey, and their potential for conferring macrolide and lincosamide resistance in the American foulbrood pathogen Paenibacillus larvae.</title>
        <authorList>
            <person name="Okamoto M."/>
            <person name="Kumagai M."/>
            <person name="Kanamori H."/>
            <person name="Takamatsu D."/>
        </authorList>
    </citation>
    <scope>NUCLEOTIDE SEQUENCE [LARGE SCALE GENOMIC DNA]</scope>
    <source>
        <strain evidence="5 6">J1TS3</strain>
    </source>
</reference>
<feature type="signal peptide" evidence="3">
    <location>
        <begin position="1"/>
        <end position="19"/>
    </location>
</feature>
<dbReference type="InterPro" id="IPR010611">
    <property type="entry name" value="3D_dom"/>
</dbReference>
<evidence type="ECO:0000259" key="4">
    <source>
        <dbReference type="PROSITE" id="PS51782"/>
    </source>
</evidence>
<dbReference type="InterPro" id="IPR036779">
    <property type="entry name" value="LysM_dom_sf"/>
</dbReference>
<dbReference type="PANTHER" id="PTHR39160:SF6">
    <property type="entry name" value="CELL WALL-BINDING PROTEIN YOCH"/>
    <property type="match status" value="1"/>
</dbReference>
<dbReference type="InterPro" id="IPR036908">
    <property type="entry name" value="RlpA-like_sf"/>
</dbReference>
<feature type="region of interest" description="Disordered" evidence="2">
    <location>
        <begin position="138"/>
        <end position="191"/>
    </location>
</feature>
<gene>
    <name evidence="5" type="primary">yocH</name>
    <name evidence="5" type="ORF">J1TS3_23130</name>
</gene>
<feature type="chain" id="PRO_5047400665" evidence="3">
    <location>
        <begin position="20"/>
        <end position="285"/>
    </location>
</feature>
<evidence type="ECO:0000313" key="6">
    <source>
        <dbReference type="Proteomes" id="UP000680279"/>
    </source>
</evidence>
<dbReference type="CDD" id="cd00118">
    <property type="entry name" value="LysM"/>
    <property type="match status" value="2"/>
</dbReference>
<evidence type="ECO:0000313" key="5">
    <source>
        <dbReference type="EMBL" id="GIN21179.1"/>
    </source>
</evidence>
<organism evidence="5 6">
    <name type="scientific">Siminovitchia fordii</name>
    <dbReference type="NCBI Taxonomy" id="254759"/>
    <lineage>
        <taxon>Bacteria</taxon>
        <taxon>Bacillati</taxon>
        <taxon>Bacillota</taxon>
        <taxon>Bacilli</taxon>
        <taxon>Bacillales</taxon>
        <taxon>Bacillaceae</taxon>
        <taxon>Siminovitchia</taxon>
    </lineage>
</organism>
<dbReference type="Gene3D" id="3.10.350.10">
    <property type="entry name" value="LysM domain"/>
    <property type="match status" value="2"/>
</dbReference>